<keyword evidence="12" id="KW-1185">Reference proteome</keyword>
<dbReference type="Gene3D" id="1.20.1270.60">
    <property type="entry name" value="Arfaptin homology (AH) domain/BAR domain"/>
    <property type="match status" value="1"/>
</dbReference>
<evidence type="ECO:0000313" key="12">
    <source>
        <dbReference type="Proteomes" id="UP000799424"/>
    </source>
</evidence>
<dbReference type="Proteomes" id="UP000799424">
    <property type="component" value="Unassembled WGS sequence"/>
</dbReference>
<feature type="compositionally biased region" description="Low complexity" evidence="8">
    <location>
        <begin position="1063"/>
        <end position="1074"/>
    </location>
</feature>
<dbReference type="InterPro" id="IPR001060">
    <property type="entry name" value="FCH_dom"/>
</dbReference>
<dbReference type="InterPro" id="IPR001452">
    <property type="entry name" value="SH3_domain"/>
</dbReference>
<evidence type="ECO:0000256" key="4">
    <source>
        <dbReference type="ARBA" id="ARBA00022553"/>
    </source>
</evidence>
<feature type="domain" description="SH3" evidence="9">
    <location>
        <begin position="1129"/>
        <end position="1189"/>
    </location>
</feature>
<feature type="compositionally biased region" description="Low complexity" evidence="8">
    <location>
        <begin position="1008"/>
        <end position="1033"/>
    </location>
</feature>
<dbReference type="Gene3D" id="2.30.30.40">
    <property type="entry name" value="SH3 Domains"/>
    <property type="match status" value="1"/>
</dbReference>
<dbReference type="InterPro" id="IPR027267">
    <property type="entry name" value="AH/BAR_dom_sf"/>
</dbReference>
<dbReference type="InterPro" id="IPR036028">
    <property type="entry name" value="SH3-like_dom_sf"/>
</dbReference>
<dbReference type="SMART" id="SM00326">
    <property type="entry name" value="SH3"/>
    <property type="match status" value="1"/>
</dbReference>
<feature type="compositionally biased region" description="Low complexity" evidence="8">
    <location>
        <begin position="904"/>
        <end position="943"/>
    </location>
</feature>
<dbReference type="OrthoDB" id="27823at2759"/>
<feature type="compositionally biased region" description="Polar residues" evidence="8">
    <location>
        <begin position="614"/>
        <end position="633"/>
    </location>
</feature>
<feature type="compositionally biased region" description="Polar residues" evidence="8">
    <location>
        <begin position="822"/>
        <end position="854"/>
    </location>
</feature>
<feature type="compositionally biased region" description="Polar residues" evidence="8">
    <location>
        <begin position="546"/>
        <end position="564"/>
    </location>
</feature>
<dbReference type="GO" id="GO:0005543">
    <property type="term" value="F:phospholipid binding"/>
    <property type="evidence" value="ECO:0007669"/>
    <property type="project" value="TreeGrafter"/>
</dbReference>
<feature type="compositionally biased region" description="Basic and acidic residues" evidence="8">
    <location>
        <begin position="1108"/>
        <end position="1119"/>
    </location>
</feature>
<feature type="compositionally biased region" description="Low complexity" evidence="8">
    <location>
        <begin position="878"/>
        <end position="888"/>
    </location>
</feature>
<dbReference type="FunFam" id="1.20.1270.60:FF:000045">
    <property type="entry name" value="Cell division control protein"/>
    <property type="match status" value="1"/>
</dbReference>
<dbReference type="SUPFAM" id="SSF50044">
    <property type="entry name" value="SH3-domain"/>
    <property type="match status" value="1"/>
</dbReference>
<dbReference type="SMART" id="SM00055">
    <property type="entry name" value="FCH"/>
    <property type="match status" value="1"/>
</dbReference>
<keyword evidence="2 6" id="KW-0728">SH3 domain</keyword>
<feature type="compositionally biased region" description="Low complexity" evidence="8">
    <location>
        <begin position="779"/>
        <end position="791"/>
    </location>
</feature>
<dbReference type="GO" id="GO:1903475">
    <property type="term" value="P:mitotic actomyosin contractile ring assembly"/>
    <property type="evidence" value="ECO:0007669"/>
    <property type="project" value="UniProtKB-ARBA"/>
</dbReference>
<gene>
    <name evidence="11" type="ORF">CC86DRAFT_346674</name>
</gene>
<evidence type="ECO:0008006" key="13">
    <source>
        <dbReference type="Google" id="ProtNLM"/>
    </source>
</evidence>
<dbReference type="GO" id="GO:0009898">
    <property type="term" value="C:cytoplasmic side of plasma membrane"/>
    <property type="evidence" value="ECO:0007669"/>
    <property type="project" value="TreeGrafter"/>
</dbReference>
<keyword evidence="7" id="KW-0175">Coiled coil</keyword>
<feature type="compositionally biased region" description="Basic and acidic residues" evidence="8">
    <location>
        <begin position="412"/>
        <end position="421"/>
    </location>
</feature>
<sequence>MGATTASEPPSVSLSFANNFWGKDDAGVGPMLDRMHFAKVANDELKNFYAARAAIEEEYSRKLLNLSRKPLGSSESGTLKLSCDVIRGEVESMGKAHQSIAQQMKTELEEPLAAFAGGMKERRKIVQNGIEKLLKLKMQQTGTVNKARDRYEQDCLKIKGFLAQAHMVMGQEERKNKAKLEKTQINLSTTSAEYEAAVKVLEETTGRWNRDWKAACDKFQDLEEERIDYTKSSLWNFANIASTVCVSDDASCEKMRLSLEDCDVEKDITGFIKDLGTGQEIPDPPKFINFCRGDAETSSQVSDDENYSVAQFARTMNPSYRASSPQPSMFESHHDPNNPLAKELGLQHDTQPIPQDEIEVALRPAVTQDQINVTPRQSQPPPQDQIDVRPRHSQPPPQDHIDVRPRHSQRPSQDHIDHIDFANRQSQRPNQDHVEVAPRQVQRPSHDRTESAPRQSQWPPQDYINVAPRQPAAPQPVQPVQAQRSIQPDPRLIQAQQQARQHYQQSQVPHNDYPTDGMTQYCRIGPPSDRSTIPSPVRPSSRDSQSEYSNPTSFSSIEPPSGSASPGKPMPQSQLPEPSPIEESSVQKKRGFFNSPFARRKSKHEKEPPVITPSARNTWAPTTRRTNDENVSPTRPFGRGARGNVIQDAPRSASPEPVDPRANFQLNVGNNVFDVASPDKKRQSKQTEPQEELDPIAQALEELKGVTKQTSLRVSADRYHGLATPQPPPTPAVGANLPGGAPTPLANVAMNAAKRGTPPPSYEQPSVAREQPRREQPAREQPAPRALAPREQPVREQPPPQPAREQPPMSRLGAPKPAHTARQMQKTTQMYVNQKTNMYNSGADTRASSRSPTKQEPPRAASPAPPRAKSPRPTLYTQQSQQQASPSSYRGVQPQQAPSPTTYRPQQQQQQPPQPQSLPQQQRPASRQQQQAPPPQQQQSPAPKNSYRTASPNPYATPASTGARPRAPTATAPAQAYGTPVGRNSYSSVRGSSPSVRAPSPQPPPQPAYAQQPQSRPASRAAPASRAVSPQPAFRQQSFDRPSSSHSSKMAMSVAAPSERGDSSVYGGSVRGRGTSQRPQSSYYGGSGASEFNFNGGGGGGGGSSVRAESRVRSKSLAEPKQYNRDGRIILNYSRAMYGYAAQIPEELGFQKGDILAVLRLQDDGWWEAEAVGKNGRPGLVPSNYLQAC</sequence>
<feature type="region of interest" description="Disordered" evidence="8">
    <location>
        <begin position="370"/>
        <end position="1119"/>
    </location>
</feature>
<dbReference type="CDD" id="cd07651">
    <property type="entry name" value="F-BAR_PombeCdc15_like"/>
    <property type="match status" value="1"/>
</dbReference>
<protein>
    <recommendedName>
        <fullName evidence="13">SH3 domain-containing protein</fullName>
    </recommendedName>
</protein>
<dbReference type="Pfam" id="PF00611">
    <property type="entry name" value="FCH"/>
    <property type="match status" value="1"/>
</dbReference>
<evidence type="ECO:0000256" key="8">
    <source>
        <dbReference type="SAM" id="MobiDB-lite"/>
    </source>
</evidence>
<evidence type="ECO:0000259" key="10">
    <source>
        <dbReference type="PROSITE" id="PS51741"/>
    </source>
</evidence>
<dbReference type="EMBL" id="MU006222">
    <property type="protein sequence ID" value="KAF2828445.1"/>
    <property type="molecule type" value="Genomic_DNA"/>
</dbReference>
<dbReference type="InterPro" id="IPR031160">
    <property type="entry name" value="F_BAR_dom"/>
</dbReference>
<dbReference type="Pfam" id="PF00018">
    <property type="entry name" value="SH3_1"/>
    <property type="match status" value="1"/>
</dbReference>
<keyword evidence="5" id="KW-0206">Cytoskeleton</keyword>
<keyword evidence="3" id="KW-0963">Cytoplasm</keyword>
<dbReference type="GO" id="GO:0106006">
    <property type="term" value="F:cytoskeletal protein-membrane anchor activity"/>
    <property type="evidence" value="ECO:0007669"/>
    <property type="project" value="UniProtKB-ARBA"/>
</dbReference>
<evidence type="ECO:0000256" key="2">
    <source>
        <dbReference type="ARBA" id="ARBA00022443"/>
    </source>
</evidence>
<evidence type="ECO:0000256" key="7">
    <source>
        <dbReference type="PROSITE-ProRule" id="PRU01077"/>
    </source>
</evidence>
<feature type="compositionally biased region" description="Polar residues" evidence="8">
    <location>
        <begin position="318"/>
        <end position="329"/>
    </location>
</feature>
<feature type="compositionally biased region" description="Low complexity" evidence="8">
    <location>
        <begin position="1044"/>
        <end position="1056"/>
    </location>
</feature>
<evidence type="ECO:0000256" key="1">
    <source>
        <dbReference type="ARBA" id="ARBA00004245"/>
    </source>
</evidence>
<evidence type="ECO:0000256" key="6">
    <source>
        <dbReference type="PROSITE-ProRule" id="PRU00192"/>
    </source>
</evidence>
<feature type="compositionally biased region" description="Polar residues" evidence="8">
    <location>
        <begin position="893"/>
        <end position="903"/>
    </location>
</feature>
<dbReference type="PANTHER" id="PTHR23065">
    <property type="entry name" value="PROLINE-SERINE-THREONINE PHOSPHATASE INTERACTING PROTEIN 1"/>
    <property type="match status" value="1"/>
</dbReference>
<dbReference type="GO" id="GO:0120104">
    <property type="term" value="C:mitotic actomyosin contractile ring, proximal layer"/>
    <property type="evidence" value="ECO:0007669"/>
    <property type="project" value="UniProtKB-ARBA"/>
</dbReference>
<feature type="compositionally biased region" description="Low complexity" evidence="8">
    <location>
        <begin position="494"/>
        <end position="507"/>
    </location>
</feature>
<evidence type="ECO:0000256" key="5">
    <source>
        <dbReference type="ARBA" id="ARBA00023212"/>
    </source>
</evidence>
<dbReference type="PROSITE" id="PS50002">
    <property type="entry name" value="SH3"/>
    <property type="match status" value="1"/>
</dbReference>
<proteinExistence type="predicted"/>
<dbReference type="PANTHER" id="PTHR23065:SF7">
    <property type="entry name" value="NOSTRIN, ISOFORM H"/>
    <property type="match status" value="1"/>
</dbReference>
<reference evidence="11" key="1">
    <citation type="journal article" date="2020" name="Stud. Mycol.">
        <title>101 Dothideomycetes genomes: a test case for predicting lifestyles and emergence of pathogens.</title>
        <authorList>
            <person name="Haridas S."/>
            <person name="Albert R."/>
            <person name="Binder M."/>
            <person name="Bloem J."/>
            <person name="Labutti K."/>
            <person name="Salamov A."/>
            <person name="Andreopoulos B."/>
            <person name="Baker S."/>
            <person name="Barry K."/>
            <person name="Bills G."/>
            <person name="Bluhm B."/>
            <person name="Cannon C."/>
            <person name="Castanera R."/>
            <person name="Culley D."/>
            <person name="Daum C."/>
            <person name="Ezra D."/>
            <person name="Gonzalez J."/>
            <person name="Henrissat B."/>
            <person name="Kuo A."/>
            <person name="Liang C."/>
            <person name="Lipzen A."/>
            <person name="Lutzoni F."/>
            <person name="Magnuson J."/>
            <person name="Mondo S."/>
            <person name="Nolan M."/>
            <person name="Ohm R."/>
            <person name="Pangilinan J."/>
            <person name="Park H.-J."/>
            <person name="Ramirez L."/>
            <person name="Alfaro M."/>
            <person name="Sun H."/>
            <person name="Tritt A."/>
            <person name="Yoshinaga Y."/>
            <person name="Zwiers L.-H."/>
            <person name="Turgeon B."/>
            <person name="Goodwin S."/>
            <person name="Spatafora J."/>
            <person name="Crous P."/>
            <person name="Grigoriev I."/>
        </authorList>
    </citation>
    <scope>NUCLEOTIDE SEQUENCE</scope>
    <source>
        <strain evidence="11">CBS 113818</strain>
    </source>
</reference>
<dbReference type="SUPFAM" id="SSF103657">
    <property type="entry name" value="BAR/IMD domain-like"/>
    <property type="match status" value="1"/>
</dbReference>
<keyword evidence="4" id="KW-0597">Phosphoprotein</keyword>
<feature type="compositionally biased region" description="Gly residues" evidence="8">
    <location>
        <begin position="1095"/>
        <end position="1104"/>
    </location>
</feature>
<name>A0A6A7A774_9PLEO</name>
<feature type="compositionally biased region" description="Low complexity" evidence="8">
    <location>
        <begin position="956"/>
        <end position="999"/>
    </location>
</feature>
<evidence type="ECO:0000259" key="9">
    <source>
        <dbReference type="PROSITE" id="PS50002"/>
    </source>
</evidence>
<evidence type="ECO:0000313" key="11">
    <source>
        <dbReference type="EMBL" id="KAF2828445.1"/>
    </source>
</evidence>
<comment type="subcellular location">
    <subcellularLocation>
        <location evidence="1">Cytoplasm</location>
        <location evidence="1">Cytoskeleton</location>
    </subcellularLocation>
</comment>
<feature type="domain" description="F-BAR" evidence="10">
    <location>
        <begin position="14"/>
        <end position="267"/>
    </location>
</feature>
<accession>A0A6A7A774</accession>
<dbReference type="CDD" id="cd00174">
    <property type="entry name" value="SH3"/>
    <property type="match status" value="1"/>
</dbReference>
<feature type="compositionally biased region" description="Polar residues" evidence="8">
    <location>
        <begin position="1075"/>
        <end position="1084"/>
    </location>
</feature>
<evidence type="ECO:0000256" key="3">
    <source>
        <dbReference type="ARBA" id="ARBA00022490"/>
    </source>
</evidence>
<feature type="region of interest" description="Disordered" evidence="8">
    <location>
        <begin position="318"/>
        <end position="343"/>
    </location>
</feature>
<dbReference type="FunFam" id="2.30.30.40:FF:000164">
    <property type="entry name" value="Cell division control protein"/>
    <property type="match status" value="1"/>
</dbReference>
<dbReference type="PRINTS" id="PR00452">
    <property type="entry name" value="SH3DOMAIN"/>
</dbReference>
<dbReference type="AlphaFoldDB" id="A0A6A7A774"/>
<dbReference type="PROSITE" id="PS51741">
    <property type="entry name" value="F_BAR"/>
    <property type="match status" value="1"/>
</dbReference>
<organism evidence="11 12">
    <name type="scientific">Ophiobolus disseminans</name>
    <dbReference type="NCBI Taxonomy" id="1469910"/>
    <lineage>
        <taxon>Eukaryota</taxon>
        <taxon>Fungi</taxon>
        <taxon>Dikarya</taxon>
        <taxon>Ascomycota</taxon>
        <taxon>Pezizomycotina</taxon>
        <taxon>Dothideomycetes</taxon>
        <taxon>Pleosporomycetidae</taxon>
        <taxon>Pleosporales</taxon>
        <taxon>Pleosporineae</taxon>
        <taxon>Phaeosphaeriaceae</taxon>
        <taxon>Ophiobolus</taxon>
    </lineage>
</organism>